<dbReference type="EMBL" id="WHVB01000008">
    <property type="protein sequence ID" value="KAF8480266.1"/>
    <property type="molecule type" value="Genomic_DNA"/>
</dbReference>
<feature type="compositionally biased region" description="Polar residues" evidence="1">
    <location>
        <begin position="295"/>
        <end position="308"/>
    </location>
</feature>
<feature type="transmembrane region" description="Helical" evidence="2">
    <location>
        <begin position="120"/>
        <end position="139"/>
    </location>
</feature>
<proteinExistence type="predicted"/>
<gene>
    <name evidence="3" type="ORF">DFH94DRAFT_741603</name>
</gene>
<accession>A0A9P5MWC6</accession>
<protein>
    <submittedName>
        <fullName evidence="3">Uncharacterized protein</fullName>
    </submittedName>
</protein>
<reference evidence="3" key="2">
    <citation type="journal article" date="2020" name="Nat. Commun.">
        <title>Large-scale genome sequencing of mycorrhizal fungi provides insights into the early evolution of symbiotic traits.</title>
        <authorList>
            <person name="Miyauchi S."/>
            <person name="Kiss E."/>
            <person name="Kuo A."/>
            <person name="Drula E."/>
            <person name="Kohler A."/>
            <person name="Sanchez-Garcia M."/>
            <person name="Morin E."/>
            <person name="Andreopoulos B."/>
            <person name="Barry K.W."/>
            <person name="Bonito G."/>
            <person name="Buee M."/>
            <person name="Carver A."/>
            <person name="Chen C."/>
            <person name="Cichocki N."/>
            <person name="Clum A."/>
            <person name="Culley D."/>
            <person name="Crous P.W."/>
            <person name="Fauchery L."/>
            <person name="Girlanda M."/>
            <person name="Hayes R.D."/>
            <person name="Keri Z."/>
            <person name="LaButti K."/>
            <person name="Lipzen A."/>
            <person name="Lombard V."/>
            <person name="Magnuson J."/>
            <person name="Maillard F."/>
            <person name="Murat C."/>
            <person name="Nolan M."/>
            <person name="Ohm R.A."/>
            <person name="Pangilinan J."/>
            <person name="Pereira M.F."/>
            <person name="Perotto S."/>
            <person name="Peter M."/>
            <person name="Pfister S."/>
            <person name="Riley R."/>
            <person name="Sitrit Y."/>
            <person name="Stielow J.B."/>
            <person name="Szollosi G."/>
            <person name="Zifcakova L."/>
            <person name="Stursova M."/>
            <person name="Spatafora J.W."/>
            <person name="Tedersoo L."/>
            <person name="Vaario L.M."/>
            <person name="Yamada A."/>
            <person name="Yan M."/>
            <person name="Wang P."/>
            <person name="Xu J."/>
            <person name="Bruns T."/>
            <person name="Baldrian P."/>
            <person name="Vilgalys R."/>
            <person name="Dunand C."/>
            <person name="Henrissat B."/>
            <person name="Grigoriev I.V."/>
            <person name="Hibbett D."/>
            <person name="Nagy L.G."/>
            <person name="Martin F.M."/>
        </authorList>
    </citation>
    <scope>NUCLEOTIDE SEQUENCE</scope>
    <source>
        <strain evidence="3">Prilba</strain>
    </source>
</reference>
<feature type="region of interest" description="Disordered" evidence="1">
    <location>
        <begin position="354"/>
        <end position="383"/>
    </location>
</feature>
<sequence>MLSLSLRVVCFTLAILGVPATWLVFIPFASAIGASWAPILYCVTVSALEIVFSLGMIWRMNPSNMPQWFCVIQTVIIGLCFHLLTGICGCFTWASYLTVFKPYRSIQASASALLWRRAHYLFVVVVPLLTFTAFLVAVLKTDSVHPVSDLHCDVTSPLWPRLLGYAGAPIILYTPCFILSIVTAARILRMYAEIRERRVGESDQSRSTRVINIGSRMNTSGQSTMPVSSVSDKLPSPTLGGRTGVTIDLQLHGSLTRSSSRVSVHLTPETIATNSYTHFPIELPTLPPMSFPSAYLSQPSPPSSTKDLSFSDVDVDRGQTPSPIVFARAPVPFSQHYPQLDAAGQPCDNVFASSGCDPERVLPPHPTVSKEPPASPTSPSRAPISLEVGERMPRFHLPTRSPPSGLRPSLELSPEYSLTRLEADRVTLTRCLENLPSSPCSSHRRLISSLASGEGLGYFPNSTYVDRALEGLPEDDGADKGSIMKGGDDFVDECEMVSPDSLEPPLKPVRQFYRSPPRLFVGRPPGLHPAIISMVVFQLVFFFILILASLSTVIDLIRDRAIPSTFGTQHVAILLVAWCPAIVFGYLPGVRNPFLPQHFRA</sequence>
<dbReference type="Proteomes" id="UP000759537">
    <property type="component" value="Unassembled WGS sequence"/>
</dbReference>
<feature type="transmembrane region" description="Helical" evidence="2">
    <location>
        <begin position="527"/>
        <end position="550"/>
    </location>
</feature>
<feature type="transmembrane region" description="Helical" evidence="2">
    <location>
        <begin position="6"/>
        <end position="26"/>
    </location>
</feature>
<keyword evidence="2" id="KW-0472">Membrane</keyword>
<comment type="caution">
    <text evidence="3">The sequence shown here is derived from an EMBL/GenBank/DDBJ whole genome shotgun (WGS) entry which is preliminary data.</text>
</comment>
<evidence type="ECO:0000313" key="3">
    <source>
        <dbReference type="EMBL" id="KAF8480266.1"/>
    </source>
</evidence>
<feature type="transmembrane region" description="Helical" evidence="2">
    <location>
        <begin position="71"/>
        <end position="99"/>
    </location>
</feature>
<feature type="region of interest" description="Disordered" evidence="1">
    <location>
        <begin position="292"/>
        <end position="311"/>
    </location>
</feature>
<keyword evidence="4" id="KW-1185">Reference proteome</keyword>
<keyword evidence="2" id="KW-1133">Transmembrane helix</keyword>
<feature type="transmembrane region" description="Helical" evidence="2">
    <location>
        <begin position="166"/>
        <end position="188"/>
    </location>
</feature>
<evidence type="ECO:0000256" key="2">
    <source>
        <dbReference type="SAM" id="Phobius"/>
    </source>
</evidence>
<name>A0A9P5MWC6_9AGAM</name>
<dbReference type="AlphaFoldDB" id="A0A9P5MWC6"/>
<evidence type="ECO:0000256" key="1">
    <source>
        <dbReference type="SAM" id="MobiDB-lite"/>
    </source>
</evidence>
<keyword evidence="2" id="KW-0812">Transmembrane</keyword>
<feature type="transmembrane region" description="Helical" evidence="2">
    <location>
        <begin position="38"/>
        <end position="59"/>
    </location>
</feature>
<organism evidence="3 4">
    <name type="scientific">Russula ochroleuca</name>
    <dbReference type="NCBI Taxonomy" id="152965"/>
    <lineage>
        <taxon>Eukaryota</taxon>
        <taxon>Fungi</taxon>
        <taxon>Dikarya</taxon>
        <taxon>Basidiomycota</taxon>
        <taxon>Agaricomycotina</taxon>
        <taxon>Agaricomycetes</taxon>
        <taxon>Russulales</taxon>
        <taxon>Russulaceae</taxon>
        <taxon>Russula</taxon>
    </lineage>
</organism>
<feature type="transmembrane region" description="Helical" evidence="2">
    <location>
        <begin position="570"/>
        <end position="590"/>
    </location>
</feature>
<evidence type="ECO:0000313" key="4">
    <source>
        <dbReference type="Proteomes" id="UP000759537"/>
    </source>
</evidence>
<dbReference type="OrthoDB" id="3256745at2759"/>
<reference evidence="3" key="1">
    <citation type="submission" date="2019-10" db="EMBL/GenBank/DDBJ databases">
        <authorList>
            <consortium name="DOE Joint Genome Institute"/>
            <person name="Kuo A."/>
            <person name="Miyauchi S."/>
            <person name="Kiss E."/>
            <person name="Drula E."/>
            <person name="Kohler A."/>
            <person name="Sanchez-Garcia M."/>
            <person name="Andreopoulos B."/>
            <person name="Barry K.W."/>
            <person name="Bonito G."/>
            <person name="Buee M."/>
            <person name="Carver A."/>
            <person name="Chen C."/>
            <person name="Cichocki N."/>
            <person name="Clum A."/>
            <person name="Culley D."/>
            <person name="Crous P.W."/>
            <person name="Fauchery L."/>
            <person name="Girlanda M."/>
            <person name="Hayes R."/>
            <person name="Keri Z."/>
            <person name="LaButti K."/>
            <person name="Lipzen A."/>
            <person name="Lombard V."/>
            <person name="Magnuson J."/>
            <person name="Maillard F."/>
            <person name="Morin E."/>
            <person name="Murat C."/>
            <person name="Nolan M."/>
            <person name="Ohm R."/>
            <person name="Pangilinan J."/>
            <person name="Pereira M."/>
            <person name="Perotto S."/>
            <person name="Peter M."/>
            <person name="Riley R."/>
            <person name="Sitrit Y."/>
            <person name="Stielow B."/>
            <person name="Szollosi G."/>
            <person name="Zifcakova L."/>
            <person name="Stursova M."/>
            <person name="Spatafora J.W."/>
            <person name="Tedersoo L."/>
            <person name="Vaario L.-M."/>
            <person name="Yamada A."/>
            <person name="Yan M."/>
            <person name="Wang P."/>
            <person name="Xu J."/>
            <person name="Bruns T."/>
            <person name="Baldrian P."/>
            <person name="Vilgalys R."/>
            <person name="Henrissat B."/>
            <person name="Grigoriev I.V."/>
            <person name="Hibbett D."/>
            <person name="Nagy L.G."/>
            <person name="Martin F.M."/>
        </authorList>
    </citation>
    <scope>NUCLEOTIDE SEQUENCE</scope>
    <source>
        <strain evidence="3">Prilba</strain>
    </source>
</reference>